<feature type="transmembrane region" description="Helical" evidence="1">
    <location>
        <begin position="204"/>
        <end position="223"/>
    </location>
</feature>
<feature type="transmembrane region" description="Helical" evidence="1">
    <location>
        <begin position="33"/>
        <end position="54"/>
    </location>
</feature>
<dbReference type="Pfam" id="PF26626">
    <property type="entry name" value="DUF8201"/>
    <property type="match status" value="1"/>
</dbReference>
<sequence length="577" mass="60362">MLIAAGLVLVTAAICLGYGVVMLRLAERLRPGLSAGVTAGDVGILGYIAVSLLATLLNVAVPLSPVVAGTACVFGLILLAMGARRFFAQGAGFGWAALPTVATLGALCVLLGLLIPRSTAAHYDSGLYHVQAIRLAMEYPLILGSANIHMRFGYNSSLFQTAALLSGGGLFGMAGAITSNALLMAFVLLASLQRAIATPANWRRSAVFALAVCAVAVVTPILSFRGTVGTPNSDIPSGIMVFYAFALALHLSDLQRDAAATDRRGGTAVLLFCVVALAVTLKLSAAPAVLLAVLPLLAWRRAAIAGRDLVLGIGAAAAIGVPWLLRGVATSGCIAYPQPSSCLPVPWRIHASVAQSDLDWMRSWARRPEVPPEIVLADWSWFPDWVAALTREPGLPTIVALAAAAALLALARLLPPGIATASAGASRAPCADIWVLAGVAVAGMAFWFVSAPLVRYGQSWIALLPMLAIAQCWPVSFRGRALPWPDGRRAAAALAAVLALVAIVQTARQPRARLADTALPHYPATAVALRGEHAGIPITIPVQGNQCWDAPRLCTPHLKAGLVHEPFLWTWWVRDPS</sequence>
<name>A0ABS5ENN1_9PROT</name>
<dbReference type="InterPro" id="IPR058065">
    <property type="entry name" value="LIC_10190-like"/>
</dbReference>
<feature type="transmembrane region" description="Helical" evidence="1">
    <location>
        <begin position="66"/>
        <end position="87"/>
    </location>
</feature>
<feature type="transmembrane region" description="Helical" evidence="1">
    <location>
        <begin position="266"/>
        <end position="298"/>
    </location>
</feature>
<keyword evidence="1" id="KW-0472">Membrane</keyword>
<feature type="domain" description="DUF8201" evidence="2">
    <location>
        <begin position="1"/>
        <end position="459"/>
    </location>
</feature>
<reference evidence="4" key="1">
    <citation type="journal article" date="2021" name="Syst. Appl. Microbiol.">
        <title>Roseomonas hellenica sp. nov., isolated from roots of wild-growing Alkanna tinctoria.</title>
        <authorList>
            <person name="Rat A."/>
            <person name="Naranjo H.D."/>
            <person name="Lebbe L."/>
            <person name="Cnockaert M."/>
            <person name="Krigas N."/>
            <person name="Grigoriadou K."/>
            <person name="Maloupa E."/>
            <person name="Willems A."/>
        </authorList>
    </citation>
    <scope>NUCLEOTIDE SEQUENCE [LARGE SCALE GENOMIC DNA]</scope>
    <source>
        <strain evidence="4">LMG 31159</strain>
    </source>
</reference>
<protein>
    <recommendedName>
        <fullName evidence="2">DUF8201 domain-containing protein</fullName>
    </recommendedName>
</protein>
<dbReference type="RefSeq" id="WP_211871347.1">
    <property type="nucleotide sequence ID" value="NZ_JAAEDI010000031.1"/>
</dbReference>
<feature type="transmembrane region" description="Helical" evidence="1">
    <location>
        <begin position="433"/>
        <end position="453"/>
    </location>
</feature>
<feature type="transmembrane region" description="Helical" evidence="1">
    <location>
        <begin position="93"/>
        <end position="115"/>
    </location>
</feature>
<dbReference type="InterPro" id="IPR058514">
    <property type="entry name" value="DUF8201"/>
</dbReference>
<keyword evidence="1" id="KW-0812">Transmembrane</keyword>
<keyword evidence="4" id="KW-1185">Reference proteome</keyword>
<feature type="transmembrane region" description="Helical" evidence="1">
    <location>
        <begin position="235"/>
        <end position="254"/>
    </location>
</feature>
<evidence type="ECO:0000256" key="1">
    <source>
        <dbReference type="SAM" id="Phobius"/>
    </source>
</evidence>
<feature type="transmembrane region" description="Helical" evidence="1">
    <location>
        <begin position="489"/>
        <end position="507"/>
    </location>
</feature>
<keyword evidence="1" id="KW-1133">Transmembrane helix</keyword>
<gene>
    <name evidence="3" type="ORF">GXW78_23440</name>
</gene>
<proteinExistence type="predicted"/>
<organism evidence="3 4">
    <name type="scientific">Neoroseomonas terrae</name>
    <dbReference type="NCBI Taxonomy" id="424799"/>
    <lineage>
        <taxon>Bacteria</taxon>
        <taxon>Pseudomonadati</taxon>
        <taxon>Pseudomonadota</taxon>
        <taxon>Alphaproteobacteria</taxon>
        <taxon>Acetobacterales</taxon>
        <taxon>Acetobacteraceae</taxon>
        <taxon>Neoroseomonas</taxon>
    </lineage>
</organism>
<dbReference type="EMBL" id="JAAEDI010000031">
    <property type="protein sequence ID" value="MBR0652631.1"/>
    <property type="molecule type" value="Genomic_DNA"/>
</dbReference>
<evidence type="ECO:0000313" key="3">
    <source>
        <dbReference type="EMBL" id="MBR0652631.1"/>
    </source>
</evidence>
<feature type="transmembrane region" description="Helical" evidence="1">
    <location>
        <begin position="460"/>
        <end position="477"/>
    </location>
</feature>
<evidence type="ECO:0000313" key="4">
    <source>
        <dbReference type="Proteomes" id="UP000698752"/>
    </source>
</evidence>
<dbReference type="NCBIfam" id="NF047510">
    <property type="entry name" value="LIC_10190_fam"/>
    <property type="match status" value="1"/>
</dbReference>
<evidence type="ECO:0000259" key="2">
    <source>
        <dbReference type="Pfam" id="PF26626"/>
    </source>
</evidence>
<dbReference type="Proteomes" id="UP000698752">
    <property type="component" value="Unassembled WGS sequence"/>
</dbReference>
<feature type="transmembrane region" description="Helical" evidence="1">
    <location>
        <begin position="304"/>
        <end position="325"/>
    </location>
</feature>
<comment type="caution">
    <text evidence="3">The sequence shown here is derived from an EMBL/GenBank/DDBJ whole genome shotgun (WGS) entry which is preliminary data.</text>
</comment>
<feature type="transmembrane region" description="Helical" evidence="1">
    <location>
        <begin position="170"/>
        <end position="192"/>
    </location>
</feature>
<feature type="transmembrane region" description="Helical" evidence="1">
    <location>
        <begin position="395"/>
        <end position="413"/>
    </location>
</feature>
<accession>A0ABS5ENN1</accession>